<dbReference type="Pfam" id="PF00005">
    <property type="entry name" value="ABC_tran"/>
    <property type="match status" value="1"/>
</dbReference>
<proteinExistence type="inferred from homology"/>
<dbReference type="PANTHER" id="PTHR43776">
    <property type="entry name" value="TRANSPORT ATP-BINDING PROTEIN"/>
    <property type="match status" value="1"/>
</dbReference>
<comment type="caution">
    <text evidence="7">The sequence shown here is derived from an EMBL/GenBank/DDBJ whole genome shotgun (WGS) entry which is preliminary data.</text>
</comment>
<evidence type="ECO:0000313" key="8">
    <source>
        <dbReference type="Proteomes" id="UP000216308"/>
    </source>
</evidence>
<dbReference type="InterPro" id="IPR013563">
    <property type="entry name" value="Oligopep_ABC_C"/>
</dbReference>
<dbReference type="SUPFAM" id="SSF52540">
    <property type="entry name" value="P-loop containing nucleoside triphosphate hydrolases"/>
    <property type="match status" value="1"/>
</dbReference>
<evidence type="ECO:0000313" key="7">
    <source>
        <dbReference type="EMBL" id="OYR59402.1"/>
    </source>
</evidence>
<accession>A0A256ITD2</accession>
<dbReference type="GO" id="GO:0015833">
    <property type="term" value="P:peptide transport"/>
    <property type="evidence" value="ECO:0007669"/>
    <property type="project" value="InterPro"/>
</dbReference>
<dbReference type="GO" id="GO:0016887">
    <property type="term" value="F:ATP hydrolysis activity"/>
    <property type="evidence" value="ECO:0007669"/>
    <property type="project" value="InterPro"/>
</dbReference>
<reference evidence="7 8" key="1">
    <citation type="journal article" date="2014" name="Front. Microbiol.">
        <title>Population and genomic analysis of the genus Halorubrum.</title>
        <authorList>
            <person name="Fullmer M.S."/>
            <person name="Soucy S.M."/>
            <person name="Swithers K.S."/>
            <person name="Makkay A.M."/>
            <person name="Wheeler R."/>
            <person name="Ventosa A."/>
            <person name="Gogarten J.P."/>
            <person name="Papke R.T."/>
        </authorList>
    </citation>
    <scope>NUCLEOTIDE SEQUENCE [LARGE SCALE GENOMIC DNA]</scope>
    <source>
        <strain evidence="7 8">Cb34</strain>
    </source>
</reference>
<dbReference type="PANTHER" id="PTHR43776:SF7">
    <property type="entry name" value="D,D-DIPEPTIDE TRANSPORT ATP-BINDING PROTEIN DDPF-RELATED"/>
    <property type="match status" value="1"/>
</dbReference>
<feature type="region of interest" description="Disordered" evidence="5">
    <location>
        <begin position="338"/>
        <end position="397"/>
    </location>
</feature>
<dbReference type="Gene3D" id="3.40.50.300">
    <property type="entry name" value="P-loop containing nucleotide triphosphate hydrolases"/>
    <property type="match status" value="1"/>
</dbReference>
<dbReference type="AlphaFoldDB" id="A0A256ITD2"/>
<evidence type="ECO:0000256" key="1">
    <source>
        <dbReference type="ARBA" id="ARBA00005417"/>
    </source>
</evidence>
<dbReference type="InterPro" id="IPR003593">
    <property type="entry name" value="AAA+_ATPase"/>
</dbReference>
<dbReference type="NCBIfam" id="TIGR01727">
    <property type="entry name" value="oligo_HPY"/>
    <property type="match status" value="1"/>
</dbReference>
<evidence type="ECO:0000259" key="6">
    <source>
        <dbReference type="PROSITE" id="PS50893"/>
    </source>
</evidence>
<dbReference type="GO" id="GO:0005524">
    <property type="term" value="F:ATP binding"/>
    <property type="evidence" value="ECO:0007669"/>
    <property type="project" value="UniProtKB-KW"/>
</dbReference>
<dbReference type="Pfam" id="PF08352">
    <property type="entry name" value="oligo_HPY"/>
    <property type="match status" value="1"/>
</dbReference>
<dbReference type="InterPro" id="IPR027417">
    <property type="entry name" value="P-loop_NTPase"/>
</dbReference>
<organism evidence="7 8">
    <name type="scientific">Halorubrum halodurans</name>
    <dbReference type="NCBI Taxonomy" id="1383851"/>
    <lineage>
        <taxon>Archaea</taxon>
        <taxon>Methanobacteriati</taxon>
        <taxon>Methanobacteriota</taxon>
        <taxon>Stenosarchaea group</taxon>
        <taxon>Halobacteria</taxon>
        <taxon>Halobacteriales</taxon>
        <taxon>Haloferacaceae</taxon>
        <taxon>Halorubrum</taxon>
    </lineage>
</organism>
<feature type="domain" description="ABC transporter" evidence="6">
    <location>
        <begin position="11"/>
        <end position="264"/>
    </location>
</feature>
<keyword evidence="2" id="KW-0813">Transport</keyword>
<dbReference type="InterPro" id="IPR017871">
    <property type="entry name" value="ABC_transporter-like_CS"/>
</dbReference>
<name>A0A256ITD2_9EURY</name>
<dbReference type="RefSeq" id="WP_094529089.1">
    <property type="nucleotide sequence ID" value="NZ_NHPJ01000004.1"/>
</dbReference>
<dbReference type="EMBL" id="NHPJ01000004">
    <property type="protein sequence ID" value="OYR59402.1"/>
    <property type="molecule type" value="Genomic_DNA"/>
</dbReference>
<comment type="similarity">
    <text evidence="1">Belongs to the ABC transporter superfamily.</text>
</comment>
<keyword evidence="4 7" id="KW-0067">ATP-binding</keyword>
<keyword evidence="8" id="KW-1185">Reference proteome</keyword>
<dbReference type="InterPro" id="IPR003439">
    <property type="entry name" value="ABC_transporter-like_ATP-bd"/>
</dbReference>
<evidence type="ECO:0000256" key="3">
    <source>
        <dbReference type="ARBA" id="ARBA00022741"/>
    </source>
</evidence>
<evidence type="ECO:0000256" key="2">
    <source>
        <dbReference type="ARBA" id="ARBA00022448"/>
    </source>
</evidence>
<gene>
    <name evidence="7" type="ORF">DJ70_00545</name>
</gene>
<feature type="compositionally biased region" description="Low complexity" evidence="5">
    <location>
        <begin position="380"/>
        <end position="390"/>
    </location>
</feature>
<sequence>MRDGDAGEPVLRVEGVETHYDATDGFLDRLLGRSRRVRAVDGVDFELREGETLGVVGESGCGKTTLARSVLRLVEPTAGSVYHRGEDLTALSSAALRDRRKDLQYVFQDPLSSLDPRLTAGDVVGEPLDVHGLATGAERDARVRELLETVGLKPSHAARYPHEFSGGQRQRLGIARALAVDPEVIVCDEPVSALDASVQAQILNLLADLQAEFGLAYVVIAHDLRVIEHVSDRVAVMYLGEFVERGPTEAVFDPPYHPYTEALLSAIPEPDPLWEGDGIRLEGTVPSPVDPPSGCRFHTRCPRLVPAAEYDLPGEVWRSLTDLKLRAMEADGVASLTAVSPSGEAGGSPAGDDAVDPLDPTSPTDPTSPDDSISPDDPTDSTSPADSTGPADPTEVPRGTFDVLVREEFGLPEPLPDADAEAAVGDAIDALHDDRIEEAAELLDAVFVSPCERHHPTEYQVGTDHGIACLRYDDGFDEEIGTFADGAEPTGSEPTGSAE</sequence>
<dbReference type="Proteomes" id="UP000216308">
    <property type="component" value="Unassembled WGS sequence"/>
</dbReference>
<dbReference type="SMART" id="SM00382">
    <property type="entry name" value="AAA"/>
    <property type="match status" value="1"/>
</dbReference>
<feature type="compositionally biased region" description="Low complexity" evidence="5">
    <location>
        <begin position="357"/>
        <end position="372"/>
    </location>
</feature>
<dbReference type="FunFam" id="3.40.50.300:FF:000016">
    <property type="entry name" value="Oligopeptide ABC transporter ATP-binding component"/>
    <property type="match status" value="1"/>
</dbReference>
<dbReference type="PROSITE" id="PS00211">
    <property type="entry name" value="ABC_TRANSPORTER_1"/>
    <property type="match status" value="1"/>
</dbReference>
<protein>
    <submittedName>
        <fullName evidence="7">Peptide ABC transporter ATP-binding protein</fullName>
    </submittedName>
</protein>
<dbReference type="InterPro" id="IPR050319">
    <property type="entry name" value="ABC_transp_ATP-bind"/>
</dbReference>
<evidence type="ECO:0000256" key="5">
    <source>
        <dbReference type="SAM" id="MobiDB-lite"/>
    </source>
</evidence>
<dbReference type="PROSITE" id="PS50893">
    <property type="entry name" value="ABC_TRANSPORTER_2"/>
    <property type="match status" value="1"/>
</dbReference>
<evidence type="ECO:0000256" key="4">
    <source>
        <dbReference type="ARBA" id="ARBA00022840"/>
    </source>
</evidence>
<keyword evidence="3" id="KW-0547">Nucleotide-binding</keyword>
<dbReference type="OrthoDB" id="18209at2157"/>
<dbReference type="GO" id="GO:0055085">
    <property type="term" value="P:transmembrane transport"/>
    <property type="evidence" value="ECO:0007669"/>
    <property type="project" value="UniProtKB-ARBA"/>
</dbReference>
<dbReference type="CDD" id="cd03257">
    <property type="entry name" value="ABC_NikE_OppD_transporters"/>
    <property type="match status" value="1"/>
</dbReference>